<name>A0ABQ3H142_9NEIS</name>
<dbReference type="Gene3D" id="3.40.50.720">
    <property type="entry name" value="NAD(P)-binding Rossmann-like Domain"/>
    <property type="match status" value="1"/>
</dbReference>
<dbReference type="InterPro" id="IPR036291">
    <property type="entry name" value="NAD(P)-bd_dom_sf"/>
</dbReference>
<evidence type="ECO:0000256" key="2">
    <source>
        <dbReference type="ARBA" id="ARBA00023002"/>
    </source>
</evidence>
<dbReference type="PANTHER" id="PTHR44196:SF1">
    <property type="entry name" value="DEHYDROGENASE_REDUCTASE SDR FAMILY MEMBER 7B"/>
    <property type="match status" value="1"/>
</dbReference>
<dbReference type="PANTHER" id="PTHR44196">
    <property type="entry name" value="DEHYDROGENASE/REDUCTASE SDR FAMILY MEMBER 7B"/>
    <property type="match status" value="1"/>
</dbReference>
<reference evidence="4" key="1">
    <citation type="journal article" date="2019" name="Int. J. Syst. Evol. Microbiol.">
        <title>The Global Catalogue of Microorganisms (GCM) 10K type strain sequencing project: providing services to taxonomists for standard genome sequencing and annotation.</title>
        <authorList>
            <consortium name="The Broad Institute Genomics Platform"/>
            <consortium name="The Broad Institute Genome Sequencing Center for Infectious Disease"/>
            <person name="Wu L."/>
            <person name="Ma J."/>
        </authorList>
    </citation>
    <scope>NUCLEOTIDE SEQUENCE [LARGE SCALE GENOMIC DNA]</scope>
    <source>
        <strain evidence="4">KCTC 23701</strain>
    </source>
</reference>
<dbReference type="PRINTS" id="PR00081">
    <property type="entry name" value="GDHRDH"/>
</dbReference>
<comment type="caution">
    <text evidence="3">The sequence shown here is derived from an EMBL/GenBank/DDBJ whole genome shotgun (WGS) entry which is preliminary data.</text>
</comment>
<evidence type="ECO:0000313" key="4">
    <source>
        <dbReference type="Proteomes" id="UP000604737"/>
    </source>
</evidence>
<dbReference type="SUPFAM" id="SSF51735">
    <property type="entry name" value="NAD(P)-binding Rossmann-fold domains"/>
    <property type="match status" value="1"/>
</dbReference>
<accession>A0ABQ3H142</accession>
<keyword evidence="4" id="KW-1185">Reference proteome</keyword>
<sequence length="257" mass="28047">MLAAMNPPCRDWSGRRVWLIGASSGIGAALAEGLMRAGARVALTARNAARLQALANPAALVLPFDATEPVAWAEAFATLQAQWGGVDLLVFCAADYRPERACDVRADRVARTLETNLGSVYYGLEAVLPTMLREKTGGIALVASVAGYVGLPGAAVYGPSKAALINLAELLYAELRQHALPVYLINPGFVATRLTAKNDFPMPALQTPEQAAHHILRGVERGRFEIHFPYRFTLWIKLLRLLPYRIRLPLLRRLARP</sequence>
<protein>
    <submittedName>
        <fullName evidence="3">Short-chain dehydrogenase</fullName>
    </submittedName>
</protein>
<dbReference type="RefSeq" id="WP_189460960.1">
    <property type="nucleotide sequence ID" value="NZ_BMYO01000006.1"/>
</dbReference>
<proteinExistence type="inferred from homology"/>
<gene>
    <name evidence="3" type="ORF">GCM10007350_23030</name>
</gene>
<dbReference type="InterPro" id="IPR002347">
    <property type="entry name" value="SDR_fam"/>
</dbReference>
<dbReference type="Pfam" id="PF00106">
    <property type="entry name" value="adh_short"/>
    <property type="match status" value="1"/>
</dbReference>
<organism evidence="3 4">
    <name type="scientific">Jeongeupia chitinilytica</name>
    <dbReference type="NCBI Taxonomy" id="1041641"/>
    <lineage>
        <taxon>Bacteria</taxon>
        <taxon>Pseudomonadati</taxon>
        <taxon>Pseudomonadota</taxon>
        <taxon>Betaproteobacteria</taxon>
        <taxon>Neisseriales</taxon>
        <taxon>Chitinibacteraceae</taxon>
        <taxon>Jeongeupia</taxon>
    </lineage>
</organism>
<dbReference type="Proteomes" id="UP000604737">
    <property type="component" value="Unassembled WGS sequence"/>
</dbReference>
<evidence type="ECO:0000256" key="1">
    <source>
        <dbReference type="ARBA" id="ARBA00006484"/>
    </source>
</evidence>
<keyword evidence="2" id="KW-0560">Oxidoreductase</keyword>
<comment type="similarity">
    <text evidence="1">Belongs to the short-chain dehydrogenases/reductases (SDR) family.</text>
</comment>
<evidence type="ECO:0000313" key="3">
    <source>
        <dbReference type="EMBL" id="GHD64269.1"/>
    </source>
</evidence>
<dbReference type="EMBL" id="BMYO01000006">
    <property type="protein sequence ID" value="GHD64269.1"/>
    <property type="molecule type" value="Genomic_DNA"/>
</dbReference>